<dbReference type="OrthoDB" id="405848at2759"/>
<evidence type="ECO:0000256" key="3">
    <source>
        <dbReference type="ARBA" id="ARBA00022448"/>
    </source>
</evidence>
<comment type="caution">
    <text evidence="14">The sequence shown here is derived from an EMBL/GenBank/DDBJ whole genome shotgun (WGS) entry which is preliminary data.</text>
</comment>
<feature type="domain" description="Ubiquinol-cytochrome C reductase hinge" evidence="9">
    <location>
        <begin position="26"/>
        <end position="89"/>
    </location>
</feature>
<proteinExistence type="inferred from homology"/>
<keyword evidence="8" id="KW-0472">Membrane</keyword>
<evidence type="ECO:0000256" key="2">
    <source>
        <dbReference type="ARBA" id="ARBA00006498"/>
    </source>
</evidence>
<evidence type="ECO:0000259" key="9">
    <source>
        <dbReference type="Pfam" id="PF02320"/>
    </source>
</evidence>
<comment type="subcellular location">
    <subcellularLocation>
        <location evidence="1">Mitochondrion inner membrane</location>
        <topology evidence="1">Peripheral membrane protein</topology>
        <orientation evidence="1">Intermembrane side</orientation>
    </subcellularLocation>
</comment>
<dbReference type="Pfam" id="PF02320">
    <property type="entry name" value="UCR_hinge"/>
    <property type="match status" value="1"/>
</dbReference>
<dbReference type="Proteomes" id="UP000663832">
    <property type="component" value="Unassembled WGS sequence"/>
</dbReference>
<keyword evidence="7" id="KW-0496">Mitochondrion</keyword>
<evidence type="ECO:0000256" key="7">
    <source>
        <dbReference type="ARBA" id="ARBA00023128"/>
    </source>
</evidence>
<dbReference type="AlphaFoldDB" id="A0A814NZP1"/>
<dbReference type="Proteomes" id="UP000663891">
    <property type="component" value="Unassembled WGS sequence"/>
</dbReference>
<dbReference type="EMBL" id="CAJNOG010000450">
    <property type="protein sequence ID" value="CAF1247532.1"/>
    <property type="molecule type" value="Genomic_DNA"/>
</dbReference>
<name>A0A814NZP1_9BILA</name>
<gene>
    <name evidence="11" type="ORF">BJG266_LOCUS12163</name>
    <name evidence="10" type="ORF">IZO911_LOCUS9630</name>
    <name evidence="15" type="ORF">JYZ213_LOCUS29427</name>
    <name evidence="13" type="ORF">QVE165_LOCUS19649</name>
    <name evidence="14" type="ORF">QVE165_LOCUS20179</name>
    <name evidence="12" type="ORF">VCS650_LOCUS17600</name>
</gene>
<keyword evidence="6" id="KW-0249">Electron transport</keyword>
<dbReference type="Proteomes" id="UP000663845">
    <property type="component" value="Unassembled WGS sequence"/>
</dbReference>
<keyword evidence="5" id="KW-0999">Mitochondrion inner membrane</keyword>
<dbReference type="GO" id="GO:0006122">
    <property type="term" value="P:mitochondrial electron transport, ubiquinol to cytochrome c"/>
    <property type="evidence" value="ECO:0007669"/>
    <property type="project" value="InterPro"/>
</dbReference>
<evidence type="ECO:0000256" key="1">
    <source>
        <dbReference type="ARBA" id="ARBA00004137"/>
    </source>
</evidence>
<evidence type="ECO:0000313" key="11">
    <source>
        <dbReference type="EMBL" id="CAF0932311.1"/>
    </source>
</evidence>
<dbReference type="PANTHER" id="PTHR15336:SF0">
    <property type="entry name" value="CYTOCHROME B-C1 COMPLEX SUBUNIT 6, MITOCHONDRIAL"/>
    <property type="match status" value="1"/>
</dbReference>
<dbReference type="EMBL" id="CAJNOM010000121">
    <property type="protein sequence ID" value="CAF1088908.1"/>
    <property type="molecule type" value="Genomic_DNA"/>
</dbReference>
<dbReference type="EMBL" id="CAJNOE010000068">
    <property type="protein sequence ID" value="CAF0851712.1"/>
    <property type="molecule type" value="Genomic_DNA"/>
</dbReference>
<dbReference type="EMBL" id="CAJNOM010000126">
    <property type="protein sequence ID" value="CAF1098797.1"/>
    <property type="molecule type" value="Genomic_DNA"/>
</dbReference>
<evidence type="ECO:0000256" key="5">
    <source>
        <dbReference type="ARBA" id="ARBA00022792"/>
    </source>
</evidence>
<dbReference type="Proteomes" id="UP000663860">
    <property type="component" value="Unassembled WGS sequence"/>
</dbReference>
<evidence type="ECO:0000256" key="4">
    <source>
        <dbReference type="ARBA" id="ARBA00022660"/>
    </source>
</evidence>
<evidence type="ECO:0000313" key="10">
    <source>
        <dbReference type="EMBL" id="CAF0851712.1"/>
    </source>
</evidence>
<organism evidence="14 16">
    <name type="scientific">Adineta steineri</name>
    <dbReference type="NCBI Taxonomy" id="433720"/>
    <lineage>
        <taxon>Eukaryota</taxon>
        <taxon>Metazoa</taxon>
        <taxon>Spiralia</taxon>
        <taxon>Gnathifera</taxon>
        <taxon>Rotifera</taxon>
        <taxon>Eurotatoria</taxon>
        <taxon>Bdelloidea</taxon>
        <taxon>Adinetida</taxon>
        <taxon>Adinetidae</taxon>
        <taxon>Adineta</taxon>
    </lineage>
</organism>
<reference evidence="14" key="1">
    <citation type="submission" date="2021-02" db="EMBL/GenBank/DDBJ databases">
        <authorList>
            <person name="Nowell W R."/>
        </authorList>
    </citation>
    <scope>NUCLEOTIDE SEQUENCE</scope>
</reference>
<protein>
    <recommendedName>
        <fullName evidence="9">Ubiquinol-cytochrome C reductase hinge domain-containing protein</fullName>
    </recommendedName>
</protein>
<keyword evidence="3" id="KW-0813">Transport</keyword>
<keyword evidence="16" id="KW-1185">Reference proteome</keyword>
<evidence type="ECO:0000256" key="6">
    <source>
        <dbReference type="ARBA" id="ARBA00022982"/>
    </source>
</evidence>
<dbReference type="SUPFAM" id="SSF81531">
    <property type="entry name" value="Non-heme 11 kDa protein of cytochrome bc1 complex (Ubiquinol-cytochrome c reductase)"/>
    <property type="match status" value="1"/>
</dbReference>
<evidence type="ECO:0000313" key="12">
    <source>
        <dbReference type="EMBL" id="CAF1054659.1"/>
    </source>
</evidence>
<evidence type="ECO:0000256" key="8">
    <source>
        <dbReference type="ARBA" id="ARBA00023136"/>
    </source>
</evidence>
<dbReference type="EMBL" id="CAJNOI010000046">
    <property type="protein sequence ID" value="CAF0932311.1"/>
    <property type="molecule type" value="Genomic_DNA"/>
</dbReference>
<dbReference type="PANTHER" id="PTHR15336">
    <property type="entry name" value="UBIQUINOL-CYTOCHROME C REDUCTASE COMPLEX 7.8 KDA PROTEIN"/>
    <property type="match status" value="1"/>
</dbReference>
<evidence type="ECO:0000313" key="14">
    <source>
        <dbReference type="EMBL" id="CAF1098797.1"/>
    </source>
</evidence>
<dbReference type="Proteomes" id="UP000663877">
    <property type="component" value="Unassembled WGS sequence"/>
</dbReference>
<evidence type="ECO:0000313" key="15">
    <source>
        <dbReference type="EMBL" id="CAF1247532.1"/>
    </source>
</evidence>
<dbReference type="EMBL" id="CAJNON010000163">
    <property type="protein sequence ID" value="CAF1054659.1"/>
    <property type="molecule type" value="Genomic_DNA"/>
</dbReference>
<dbReference type="InterPro" id="IPR003422">
    <property type="entry name" value="Cyt_b-c1_6"/>
</dbReference>
<accession>A0A814NZP1</accession>
<dbReference type="GO" id="GO:0005743">
    <property type="term" value="C:mitochondrial inner membrane"/>
    <property type="evidence" value="ECO:0007669"/>
    <property type="project" value="UniProtKB-SubCell"/>
</dbReference>
<dbReference type="InterPro" id="IPR023184">
    <property type="entry name" value="Ubol_cytC_Rdtase_hinge_dom"/>
</dbReference>
<evidence type="ECO:0000313" key="16">
    <source>
        <dbReference type="Proteomes" id="UP000663832"/>
    </source>
</evidence>
<evidence type="ECO:0000313" key="13">
    <source>
        <dbReference type="EMBL" id="CAF1088908.1"/>
    </source>
</evidence>
<dbReference type="Gene3D" id="1.10.287.20">
    <property type="entry name" value="Ubiquinol-cytochrome C reductase hinge domain"/>
    <property type="match status" value="1"/>
</dbReference>
<dbReference type="InterPro" id="IPR036811">
    <property type="entry name" value="Ubol_cytC_Rdtase_hinge_dom_sf"/>
</dbReference>
<comment type="similarity">
    <text evidence="2">Belongs to the UQCRH/QCR6 family.</text>
</comment>
<sequence>MGVGGHKHHYNDSQIEKEMKGIGDTDPLAKLKELCGNDHGCAGLKQRLQECTDRVNSKPWTKETCNEELLDFLHCVDECWSPHIFKYVK</sequence>
<keyword evidence="4" id="KW-0679">Respiratory chain</keyword>